<dbReference type="GO" id="GO:0005737">
    <property type="term" value="C:cytoplasm"/>
    <property type="evidence" value="ECO:0007669"/>
    <property type="project" value="TreeGrafter"/>
</dbReference>
<keyword evidence="2" id="KW-1185">Reference proteome</keyword>
<protein>
    <submittedName>
        <fullName evidence="3">Tetratricopeptide repeat protein 12-like</fullName>
    </submittedName>
</protein>
<dbReference type="InterPro" id="IPR011990">
    <property type="entry name" value="TPR-like_helical_dom_sf"/>
</dbReference>
<feature type="repeat" description="TPR" evidence="1">
    <location>
        <begin position="113"/>
        <end position="146"/>
    </location>
</feature>
<sequence>MQQPIELHAEFLRQPSKVDEIMKLLGDMAKSNKMEGTKEKKEEKEVDISADVTDYNFLALKRTETTDRKSFFSRSSRKSSVIKSNTNQMTFMRQIDISDEERKIARRERIHIATSFRRLGNAEYRKTNYDQAIKLYSQGLNYIVDSPVLYVNRSLCYIKKREYKRALIDLDYVLNQLDSNCVQALLYKAGALKRMNNEDGFEECVANARRYNRSKSEYIDYFLDKMRTDF</sequence>
<accession>A0A6P8XN22</accession>
<dbReference type="RefSeq" id="XP_034114399.1">
    <property type="nucleotide sequence ID" value="XM_034258508.2"/>
</dbReference>
<dbReference type="GO" id="GO:0070286">
    <property type="term" value="P:axonemal dynein complex assembly"/>
    <property type="evidence" value="ECO:0007669"/>
    <property type="project" value="TreeGrafter"/>
</dbReference>
<name>A0A6P8XN22_DROAB</name>
<dbReference type="SUPFAM" id="SSF48452">
    <property type="entry name" value="TPR-like"/>
    <property type="match status" value="1"/>
</dbReference>
<dbReference type="GO" id="GO:0005813">
    <property type="term" value="C:centrosome"/>
    <property type="evidence" value="ECO:0007669"/>
    <property type="project" value="TreeGrafter"/>
</dbReference>
<gene>
    <name evidence="3" type="primary">LOC117574621</name>
</gene>
<dbReference type="GO" id="GO:0007288">
    <property type="term" value="P:sperm axoneme assembly"/>
    <property type="evidence" value="ECO:0007669"/>
    <property type="project" value="TreeGrafter"/>
</dbReference>
<evidence type="ECO:0000313" key="2">
    <source>
        <dbReference type="Proteomes" id="UP000515160"/>
    </source>
</evidence>
<dbReference type="InterPro" id="IPR019734">
    <property type="entry name" value="TPR_rpt"/>
</dbReference>
<dbReference type="AlphaFoldDB" id="A0A6P8XN22"/>
<dbReference type="Gene3D" id="1.25.40.10">
    <property type="entry name" value="Tetratricopeptide repeat domain"/>
    <property type="match status" value="1"/>
</dbReference>
<organism evidence="2 3">
    <name type="scientific">Drosophila albomicans</name>
    <name type="common">Fruit fly</name>
    <dbReference type="NCBI Taxonomy" id="7291"/>
    <lineage>
        <taxon>Eukaryota</taxon>
        <taxon>Metazoa</taxon>
        <taxon>Ecdysozoa</taxon>
        <taxon>Arthropoda</taxon>
        <taxon>Hexapoda</taxon>
        <taxon>Insecta</taxon>
        <taxon>Pterygota</taxon>
        <taxon>Neoptera</taxon>
        <taxon>Endopterygota</taxon>
        <taxon>Diptera</taxon>
        <taxon>Brachycera</taxon>
        <taxon>Muscomorpha</taxon>
        <taxon>Ephydroidea</taxon>
        <taxon>Drosophilidae</taxon>
        <taxon>Drosophila</taxon>
    </lineage>
</organism>
<reference evidence="3" key="1">
    <citation type="submission" date="2025-08" db="UniProtKB">
        <authorList>
            <consortium name="RefSeq"/>
        </authorList>
    </citation>
    <scope>IDENTIFICATION</scope>
    <source>
        <strain evidence="3">15112-1751.03</strain>
        <tissue evidence="3">Whole Adult</tissue>
    </source>
</reference>
<dbReference type="SMART" id="SM00028">
    <property type="entry name" value="TPR"/>
    <property type="match status" value="2"/>
</dbReference>
<dbReference type="PANTHER" id="PTHR46540">
    <property type="entry name" value="TETRATRICOPEPTIDE REPEAT PROTEIN 12"/>
    <property type="match status" value="1"/>
</dbReference>
<evidence type="ECO:0000313" key="3">
    <source>
        <dbReference type="RefSeq" id="XP_034114399.1"/>
    </source>
</evidence>
<proteinExistence type="predicted"/>
<dbReference type="Proteomes" id="UP000515160">
    <property type="component" value="Chromosome 2R"/>
</dbReference>
<keyword evidence="1" id="KW-0802">TPR repeat</keyword>
<dbReference type="PROSITE" id="PS50005">
    <property type="entry name" value="TPR"/>
    <property type="match status" value="1"/>
</dbReference>
<dbReference type="PANTHER" id="PTHR46540:SF1">
    <property type="entry name" value="TETRATRICOPEPTIDE REPEAT PROTEIN 12"/>
    <property type="match status" value="1"/>
</dbReference>
<dbReference type="GeneID" id="117574621"/>
<dbReference type="OrthoDB" id="2017782at2759"/>
<dbReference type="InterPro" id="IPR043195">
    <property type="entry name" value="TTC12"/>
</dbReference>
<evidence type="ECO:0000256" key="1">
    <source>
        <dbReference type="PROSITE-ProRule" id="PRU00339"/>
    </source>
</evidence>